<dbReference type="Gene3D" id="2.60.40.10">
    <property type="entry name" value="Immunoglobulins"/>
    <property type="match status" value="1"/>
</dbReference>
<dbReference type="AlphaFoldDB" id="A0A3G3K027"/>
<organism evidence="3 4">
    <name type="scientific">Cohnella candidum</name>
    <dbReference type="NCBI Taxonomy" id="2674991"/>
    <lineage>
        <taxon>Bacteria</taxon>
        <taxon>Bacillati</taxon>
        <taxon>Bacillota</taxon>
        <taxon>Bacilli</taxon>
        <taxon>Bacillales</taxon>
        <taxon>Paenibacillaceae</taxon>
        <taxon>Cohnella</taxon>
    </lineage>
</organism>
<evidence type="ECO:0000259" key="1">
    <source>
        <dbReference type="Pfam" id="PF13810"/>
    </source>
</evidence>
<evidence type="ECO:0000313" key="4">
    <source>
        <dbReference type="Proteomes" id="UP000269097"/>
    </source>
</evidence>
<feature type="domain" description="Pesticidal crystal protein Cry22Aa Ig-like" evidence="2">
    <location>
        <begin position="556"/>
        <end position="628"/>
    </location>
</feature>
<protein>
    <submittedName>
        <fullName evidence="3">DUF4185 domain-containing protein</fullName>
    </submittedName>
</protein>
<dbReference type="KEGG" id="coh:EAV92_13360"/>
<feature type="domain" description="DUF4185" evidence="1">
    <location>
        <begin position="89"/>
        <end position="396"/>
    </location>
</feature>
<dbReference type="InterPro" id="IPR025442">
    <property type="entry name" value="DUF4185"/>
</dbReference>
<sequence length="742" mass="79650">MQSIADQDGGMDMNLNLNLKEKLNSNLNPKRKAAAAALTGLLLAATLAVPASAEPVKPDSSSFELYGTKATKVARVTGATPEGETLPNPNQTKSRYALGGTDLGIVWDATTDPAHPKVMVAFGDSFDGWGGNGGGGTGWRGNVLALSEDQDLTDDLKFTTMITDPATPDYAKEIIHSDHNTNGTGDFTAIPTSGVSVGSRHFIHYMQIRNWGAAGRWNLNFSEIAYSDDEGQTWTKSGVKWGPGSKFGQAAFLKDGGYVYMFGTPAGRFDGAYLARVPEADVLTKEKYEYWNGTSWAVNNEDAAVRVIDDPVGELSVAYNSYYGKYIMTYLNEDRAAIVLRSSSEITGGWSGESEIATGDEYPALYGAFIHPWSLKGKDLYFLMSQWVPYNVFLMHSTLEIGEPAKNLLADPSFESQQSGTISSPWILESGKGGVDRNHAFSRGGANNIFMRNDVGWNGIKQTVQVAPNTDYELTGFLRTSQNNNAGYFGVRAPDGKIMKELNYGRLDDYTKESIRFNSGPNTSVTVFTGFWSNGDTWIQADDYSLLAVDSVPPVITLKGDASVEIPLGGTFEDPGATASDNLDGDISRKIAREGTVDASLVGTYALTYRVTDTEGNAAAPVTRTVKVVGPAYAVQNAAFKDASGNALSELPKKGMVLVSADIKSYTSSPEPVTLVFALYDKKGELQNVSAVTQSVSPGATETFTGGFMMPGNHSGYTAKLFVAKSISSLEPLSNVASLSQK</sequence>
<dbReference type="Proteomes" id="UP000269097">
    <property type="component" value="Chromosome"/>
</dbReference>
<keyword evidence="4" id="KW-1185">Reference proteome</keyword>
<evidence type="ECO:0000313" key="3">
    <source>
        <dbReference type="EMBL" id="AYQ73477.1"/>
    </source>
</evidence>
<dbReference type="Gene3D" id="2.60.120.260">
    <property type="entry name" value="Galactose-binding domain-like"/>
    <property type="match status" value="1"/>
</dbReference>
<dbReference type="Pfam" id="PF16403">
    <property type="entry name" value="Bact_surface_Ig-like"/>
    <property type="match status" value="1"/>
</dbReference>
<evidence type="ECO:0000259" key="2">
    <source>
        <dbReference type="Pfam" id="PF16403"/>
    </source>
</evidence>
<dbReference type="InterPro" id="IPR036278">
    <property type="entry name" value="Sialidase_sf"/>
</dbReference>
<dbReference type="Pfam" id="PF13810">
    <property type="entry name" value="DUF4185"/>
    <property type="match status" value="1"/>
</dbReference>
<dbReference type="InterPro" id="IPR032179">
    <property type="entry name" value="Cry22Aa_Ig-like"/>
</dbReference>
<dbReference type="InterPro" id="IPR013783">
    <property type="entry name" value="Ig-like_fold"/>
</dbReference>
<name>A0A3G3K027_9BACL</name>
<reference evidence="3 4" key="1">
    <citation type="submission" date="2018-10" db="EMBL/GenBank/DDBJ databases">
        <title>Genome Sequence of Cohnella sp.</title>
        <authorList>
            <person name="Srinivasan S."/>
            <person name="Kim M.K."/>
        </authorList>
    </citation>
    <scope>NUCLEOTIDE SEQUENCE [LARGE SCALE GENOMIC DNA]</scope>
    <source>
        <strain evidence="3 4">18JY8-7</strain>
    </source>
</reference>
<dbReference type="SUPFAM" id="SSF50939">
    <property type="entry name" value="Sialidases"/>
    <property type="match status" value="1"/>
</dbReference>
<accession>A0A3G3K027</accession>
<dbReference type="EMBL" id="CP033433">
    <property type="protein sequence ID" value="AYQ73477.1"/>
    <property type="molecule type" value="Genomic_DNA"/>
</dbReference>
<proteinExistence type="predicted"/>
<gene>
    <name evidence="3" type="ORF">EAV92_13360</name>
</gene>